<keyword evidence="3" id="KW-0808">Transferase</keyword>
<gene>
    <name evidence="9" type="ORF">B0H15DRAFT_536614</name>
</gene>
<evidence type="ECO:0000256" key="7">
    <source>
        <dbReference type="SAM" id="MobiDB-lite"/>
    </source>
</evidence>
<dbReference type="EMBL" id="JARJCN010000066">
    <property type="protein sequence ID" value="KAJ7078423.1"/>
    <property type="molecule type" value="Genomic_DNA"/>
</dbReference>
<keyword evidence="5" id="KW-0418">Kinase</keyword>
<evidence type="ECO:0000256" key="4">
    <source>
        <dbReference type="ARBA" id="ARBA00022741"/>
    </source>
</evidence>
<dbReference type="CDD" id="cd01093">
    <property type="entry name" value="CRIB_PAK_like"/>
    <property type="match status" value="1"/>
</dbReference>
<dbReference type="Gene3D" id="3.90.810.10">
    <property type="entry name" value="CRIB domain"/>
    <property type="match status" value="1"/>
</dbReference>
<dbReference type="SMART" id="SM00285">
    <property type="entry name" value="PBD"/>
    <property type="match status" value="1"/>
</dbReference>
<dbReference type="AlphaFoldDB" id="A0AAD6TY45"/>
<dbReference type="GO" id="GO:0004674">
    <property type="term" value="F:protein serine/threonine kinase activity"/>
    <property type="evidence" value="ECO:0007669"/>
    <property type="project" value="UniProtKB-KW"/>
</dbReference>
<dbReference type="InterPro" id="IPR011993">
    <property type="entry name" value="PH-like_dom_sf"/>
</dbReference>
<dbReference type="EC" id="2.7.11.1" evidence="1"/>
<organism evidence="9 10">
    <name type="scientific">Mycena belliarum</name>
    <dbReference type="NCBI Taxonomy" id="1033014"/>
    <lineage>
        <taxon>Eukaryota</taxon>
        <taxon>Fungi</taxon>
        <taxon>Dikarya</taxon>
        <taxon>Basidiomycota</taxon>
        <taxon>Agaricomycotina</taxon>
        <taxon>Agaricomycetes</taxon>
        <taxon>Agaricomycetidae</taxon>
        <taxon>Agaricales</taxon>
        <taxon>Marasmiineae</taxon>
        <taxon>Mycenaceae</taxon>
        <taxon>Mycena</taxon>
    </lineage>
</organism>
<keyword evidence="10" id="KW-1185">Reference proteome</keyword>
<keyword evidence="4" id="KW-0547">Nucleotide-binding</keyword>
<evidence type="ECO:0000313" key="10">
    <source>
        <dbReference type="Proteomes" id="UP001222325"/>
    </source>
</evidence>
<evidence type="ECO:0000256" key="1">
    <source>
        <dbReference type="ARBA" id="ARBA00012513"/>
    </source>
</evidence>
<sequence length="215" mass="23918">MSCSLDTHIRRFRAPFKTRRVTRSEKGLSTSSSVPSSGETDLEKGDAKTHAPAPSAPHMKEGTGSDEGQVVRQGEVCVKECGMHPRSWFRRDRWLSLSETRLALHPAQTKVPRSSILLSDIARLERTDSVPCGLSLQTKNQRRYLLTFGTDGDLYDWQDDISCRSMGVSNPSNFVHQTHATFDPVNGGFTGLPPGWEKVLIRAYEPDELKSSTSL</sequence>
<name>A0AAD6TY45_9AGAR</name>
<feature type="region of interest" description="Disordered" evidence="7">
    <location>
        <begin position="18"/>
        <end position="70"/>
    </location>
</feature>
<accession>A0AAD6TY45</accession>
<dbReference type="Pfam" id="PF00786">
    <property type="entry name" value="PBD"/>
    <property type="match status" value="1"/>
</dbReference>
<dbReference type="Proteomes" id="UP001222325">
    <property type="component" value="Unassembled WGS sequence"/>
</dbReference>
<dbReference type="InterPro" id="IPR036936">
    <property type="entry name" value="CRIB_dom_sf"/>
</dbReference>
<dbReference type="InterPro" id="IPR033923">
    <property type="entry name" value="PAK_BD"/>
</dbReference>
<dbReference type="GO" id="GO:0005524">
    <property type="term" value="F:ATP binding"/>
    <property type="evidence" value="ECO:0007669"/>
    <property type="project" value="UniProtKB-KW"/>
</dbReference>
<proteinExistence type="predicted"/>
<dbReference type="SUPFAM" id="SSF50729">
    <property type="entry name" value="PH domain-like"/>
    <property type="match status" value="1"/>
</dbReference>
<evidence type="ECO:0000313" key="9">
    <source>
        <dbReference type="EMBL" id="KAJ7078423.1"/>
    </source>
</evidence>
<dbReference type="Gene3D" id="2.30.29.30">
    <property type="entry name" value="Pleckstrin-homology domain (PH domain)/Phosphotyrosine-binding domain (PTB)"/>
    <property type="match status" value="1"/>
</dbReference>
<evidence type="ECO:0000256" key="6">
    <source>
        <dbReference type="ARBA" id="ARBA00022840"/>
    </source>
</evidence>
<reference evidence="9" key="1">
    <citation type="submission" date="2023-03" db="EMBL/GenBank/DDBJ databases">
        <title>Massive genome expansion in bonnet fungi (Mycena s.s.) driven by repeated elements and novel gene families across ecological guilds.</title>
        <authorList>
            <consortium name="Lawrence Berkeley National Laboratory"/>
            <person name="Harder C.B."/>
            <person name="Miyauchi S."/>
            <person name="Viragh M."/>
            <person name="Kuo A."/>
            <person name="Thoen E."/>
            <person name="Andreopoulos B."/>
            <person name="Lu D."/>
            <person name="Skrede I."/>
            <person name="Drula E."/>
            <person name="Henrissat B."/>
            <person name="Morin E."/>
            <person name="Kohler A."/>
            <person name="Barry K."/>
            <person name="LaButti K."/>
            <person name="Morin E."/>
            <person name="Salamov A."/>
            <person name="Lipzen A."/>
            <person name="Mereny Z."/>
            <person name="Hegedus B."/>
            <person name="Baldrian P."/>
            <person name="Stursova M."/>
            <person name="Weitz H."/>
            <person name="Taylor A."/>
            <person name="Grigoriev I.V."/>
            <person name="Nagy L.G."/>
            <person name="Martin F."/>
            <person name="Kauserud H."/>
        </authorList>
    </citation>
    <scope>NUCLEOTIDE SEQUENCE</scope>
    <source>
        <strain evidence="9">CBHHK173m</strain>
    </source>
</reference>
<evidence type="ECO:0000256" key="3">
    <source>
        <dbReference type="ARBA" id="ARBA00022679"/>
    </source>
</evidence>
<evidence type="ECO:0000256" key="2">
    <source>
        <dbReference type="ARBA" id="ARBA00022527"/>
    </source>
</evidence>
<comment type="caution">
    <text evidence="9">The sequence shown here is derived from an EMBL/GenBank/DDBJ whole genome shotgun (WGS) entry which is preliminary data.</text>
</comment>
<feature type="domain" description="CRIB" evidence="8">
    <location>
        <begin position="168"/>
        <end position="203"/>
    </location>
</feature>
<keyword evidence="2" id="KW-0723">Serine/threonine-protein kinase</keyword>
<keyword evidence="6" id="KW-0067">ATP-binding</keyword>
<evidence type="ECO:0000259" key="8">
    <source>
        <dbReference type="SMART" id="SM00285"/>
    </source>
</evidence>
<dbReference type="InterPro" id="IPR000095">
    <property type="entry name" value="CRIB_dom"/>
</dbReference>
<protein>
    <recommendedName>
        <fullName evidence="1">non-specific serine/threonine protein kinase</fullName>
        <ecNumber evidence="1">2.7.11.1</ecNumber>
    </recommendedName>
</protein>
<evidence type="ECO:0000256" key="5">
    <source>
        <dbReference type="ARBA" id="ARBA00022777"/>
    </source>
</evidence>